<dbReference type="Proteomes" id="UP000766336">
    <property type="component" value="Unassembled WGS sequence"/>
</dbReference>
<dbReference type="PROSITE" id="PS00198">
    <property type="entry name" value="4FE4S_FER_1"/>
    <property type="match status" value="1"/>
</dbReference>
<dbReference type="Gene3D" id="1.10.1060.10">
    <property type="entry name" value="Alpha-helical ferredoxin"/>
    <property type="match status" value="1"/>
</dbReference>
<evidence type="ECO:0000259" key="4">
    <source>
        <dbReference type="PROSITE" id="PS51379"/>
    </source>
</evidence>
<feature type="domain" description="4Fe-4S ferredoxin-type" evidence="4">
    <location>
        <begin position="15"/>
        <end position="44"/>
    </location>
</feature>
<keyword evidence="6" id="KW-1185">Reference proteome</keyword>
<dbReference type="RefSeq" id="WP_213669537.1">
    <property type="nucleotide sequence ID" value="NZ_JAHCDA010000001.1"/>
</dbReference>
<organism evidence="5 6">
    <name type="scientific">Roseococcus pinisoli</name>
    <dbReference type="NCBI Taxonomy" id="2835040"/>
    <lineage>
        <taxon>Bacteria</taxon>
        <taxon>Pseudomonadati</taxon>
        <taxon>Pseudomonadota</taxon>
        <taxon>Alphaproteobacteria</taxon>
        <taxon>Acetobacterales</taxon>
        <taxon>Roseomonadaceae</taxon>
        <taxon>Roseococcus</taxon>
    </lineage>
</organism>
<protein>
    <submittedName>
        <fullName evidence="5">(Fe-S)-binding protein</fullName>
    </submittedName>
</protein>
<dbReference type="InterPro" id="IPR017900">
    <property type="entry name" value="4Fe4S_Fe_S_CS"/>
</dbReference>
<gene>
    <name evidence="5" type="ORF">KHU32_08400</name>
</gene>
<evidence type="ECO:0000256" key="3">
    <source>
        <dbReference type="ARBA" id="ARBA00023014"/>
    </source>
</evidence>
<comment type="caution">
    <text evidence="5">The sequence shown here is derived from an EMBL/GenBank/DDBJ whole genome shotgun (WGS) entry which is preliminary data.</text>
</comment>
<dbReference type="InterPro" id="IPR009051">
    <property type="entry name" value="Helical_ferredxn"/>
</dbReference>
<keyword evidence="2" id="KW-0408">Iron</keyword>
<dbReference type="PROSITE" id="PS51379">
    <property type="entry name" value="4FE4S_FER_2"/>
    <property type="match status" value="1"/>
</dbReference>
<accession>A0ABS5QCG0</accession>
<sequence length="137" mass="14703">MKTAPHADLAALRASETARMLAACTQCGACFDACPMIPYAPDAKGADPAQTVRGVLDVLTGGEGDAAARGWIAACTRSGSCNDACPEAVDPMFMLRLAKYRANETGMLPKRDAMEAMSRVKVFARLLFSEDEQRDWL</sequence>
<reference evidence="5 6" key="1">
    <citation type="submission" date="2021-05" db="EMBL/GenBank/DDBJ databases">
        <title>Roseococcus sp. XZZS9, whole genome shotgun sequencing project.</title>
        <authorList>
            <person name="Zhao G."/>
            <person name="Shen L."/>
        </authorList>
    </citation>
    <scope>NUCLEOTIDE SEQUENCE [LARGE SCALE GENOMIC DNA]</scope>
    <source>
        <strain evidence="5 6">XZZS9</strain>
    </source>
</reference>
<dbReference type="Pfam" id="PF13534">
    <property type="entry name" value="Fer4_17"/>
    <property type="match status" value="1"/>
</dbReference>
<keyword evidence="1" id="KW-0479">Metal-binding</keyword>
<keyword evidence="3" id="KW-0411">Iron-sulfur</keyword>
<dbReference type="SUPFAM" id="SSF46548">
    <property type="entry name" value="alpha-helical ferredoxin"/>
    <property type="match status" value="1"/>
</dbReference>
<evidence type="ECO:0000313" key="5">
    <source>
        <dbReference type="EMBL" id="MBS7810956.1"/>
    </source>
</evidence>
<evidence type="ECO:0000313" key="6">
    <source>
        <dbReference type="Proteomes" id="UP000766336"/>
    </source>
</evidence>
<dbReference type="InterPro" id="IPR017896">
    <property type="entry name" value="4Fe4S_Fe-S-bd"/>
</dbReference>
<evidence type="ECO:0000256" key="1">
    <source>
        <dbReference type="ARBA" id="ARBA00022723"/>
    </source>
</evidence>
<name>A0ABS5QCG0_9PROT</name>
<proteinExistence type="predicted"/>
<dbReference type="EMBL" id="JAHCDA010000001">
    <property type="protein sequence ID" value="MBS7810956.1"/>
    <property type="molecule type" value="Genomic_DNA"/>
</dbReference>
<evidence type="ECO:0000256" key="2">
    <source>
        <dbReference type="ARBA" id="ARBA00023004"/>
    </source>
</evidence>